<gene>
    <name evidence="3" type="ORF">Bca52824_023418</name>
</gene>
<dbReference type="EMBL" id="JAAMPC010000005">
    <property type="protein sequence ID" value="KAG2311861.1"/>
    <property type="molecule type" value="Genomic_DNA"/>
</dbReference>
<feature type="chain" id="PRO_5036468320" description="Secreted protein" evidence="2">
    <location>
        <begin position="17"/>
        <end position="103"/>
    </location>
</feature>
<evidence type="ECO:0000256" key="2">
    <source>
        <dbReference type="SAM" id="SignalP"/>
    </source>
</evidence>
<feature type="transmembrane region" description="Helical" evidence="1">
    <location>
        <begin position="72"/>
        <end position="93"/>
    </location>
</feature>
<keyword evidence="2" id="KW-0732">Signal</keyword>
<reference evidence="3 4" key="1">
    <citation type="submission" date="2020-02" db="EMBL/GenBank/DDBJ databases">
        <authorList>
            <person name="Ma Q."/>
            <person name="Huang Y."/>
            <person name="Song X."/>
            <person name="Pei D."/>
        </authorList>
    </citation>
    <scope>NUCLEOTIDE SEQUENCE [LARGE SCALE GENOMIC DNA]</scope>
    <source>
        <strain evidence="3">Sxm20200214</strain>
        <tissue evidence="3">Leaf</tissue>
    </source>
</reference>
<dbReference type="AlphaFoldDB" id="A0A8X7VIE7"/>
<proteinExistence type="predicted"/>
<organism evidence="3 4">
    <name type="scientific">Brassica carinata</name>
    <name type="common">Ethiopian mustard</name>
    <name type="synonym">Abyssinian cabbage</name>
    <dbReference type="NCBI Taxonomy" id="52824"/>
    <lineage>
        <taxon>Eukaryota</taxon>
        <taxon>Viridiplantae</taxon>
        <taxon>Streptophyta</taxon>
        <taxon>Embryophyta</taxon>
        <taxon>Tracheophyta</taxon>
        <taxon>Spermatophyta</taxon>
        <taxon>Magnoliopsida</taxon>
        <taxon>eudicotyledons</taxon>
        <taxon>Gunneridae</taxon>
        <taxon>Pentapetalae</taxon>
        <taxon>rosids</taxon>
        <taxon>malvids</taxon>
        <taxon>Brassicales</taxon>
        <taxon>Brassicaceae</taxon>
        <taxon>Brassiceae</taxon>
        <taxon>Brassica</taxon>
    </lineage>
</organism>
<keyword evidence="1" id="KW-1133">Transmembrane helix</keyword>
<comment type="caution">
    <text evidence="3">The sequence shown here is derived from an EMBL/GenBank/DDBJ whole genome shotgun (WGS) entry which is preliminary data.</text>
</comment>
<feature type="signal peptide" evidence="2">
    <location>
        <begin position="1"/>
        <end position="16"/>
    </location>
</feature>
<dbReference type="Proteomes" id="UP000886595">
    <property type="component" value="Unassembled WGS sequence"/>
</dbReference>
<keyword evidence="4" id="KW-1185">Reference proteome</keyword>
<protein>
    <recommendedName>
        <fullName evidence="5">Secreted protein</fullName>
    </recommendedName>
</protein>
<evidence type="ECO:0008006" key="5">
    <source>
        <dbReference type="Google" id="ProtNLM"/>
    </source>
</evidence>
<evidence type="ECO:0000256" key="1">
    <source>
        <dbReference type="SAM" id="Phobius"/>
    </source>
</evidence>
<accession>A0A8X7VIE7</accession>
<name>A0A8X7VIE7_BRACI</name>
<sequence>MMVLGLLVESVLGCLGSAVVVSLASVWSRGSHYLGDTCIVEFTAVWRDPISGLAGEGHGVLVEAVVYGLCPFGSSVLLCCFSLLSGFVGIISLQQRRLVCLEF</sequence>
<keyword evidence="1" id="KW-0812">Transmembrane</keyword>
<evidence type="ECO:0000313" key="4">
    <source>
        <dbReference type="Proteomes" id="UP000886595"/>
    </source>
</evidence>
<evidence type="ECO:0000313" key="3">
    <source>
        <dbReference type="EMBL" id="KAG2311861.1"/>
    </source>
</evidence>
<keyword evidence="1" id="KW-0472">Membrane</keyword>